<evidence type="ECO:0000313" key="8">
    <source>
        <dbReference type="Proteomes" id="UP000234271"/>
    </source>
</evidence>
<keyword evidence="4 6" id="KW-0732">Signal</keyword>
<sequence>MNINQSYKAVLLFIYFYCHLTAAAATPLTLKVQAWAGYAEPSYVQAFQEQLKKKSGLDVEVIVTPTTGLASFESAIQTQEADLITPSNDLLEILWQKKLIRPLDTKKIPNFHQINPLILQRRFHLLAGEVYAVPFTFGPYALVYNKSKMEKPNSYKVLWDERYRKRVSISRNFEVANIYMTALFLKIPVRHLFNLSDTELSRIEERLRQLHDLQIYDYWKEYLNPDDIDNVDVGTDWGFGVHEINTKKNGEWGIVIPDEGATAWVDSWSIAANIPPEKLELAYAFINFMLSAPIQAQVARQTTYGTSNFYTTRYMTVKERINYHVTDPEYLRRFILWQPLAPSVLEKYQATWKKATQE</sequence>
<feature type="chain" id="PRO_5014809156" evidence="6">
    <location>
        <begin position="25"/>
        <end position="358"/>
    </location>
</feature>
<evidence type="ECO:0000256" key="3">
    <source>
        <dbReference type="ARBA" id="ARBA00022448"/>
    </source>
</evidence>
<reference evidence="8" key="1">
    <citation type="submission" date="2016-12" db="EMBL/GenBank/DDBJ databases">
        <title>Complete Genome Sequence of Beggiatoa leptomitiformis D-401.</title>
        <authorList>
            <person name="Fomenkov A."/>
            <person name="Vincze T."/>
            <person name="Grabovich M."/>
            <person name="Anton B.P."/>
            <person name="Dubinina G."/>
            <person name="Orlova M."/>
            <person name="Belousova E."/>
            <person name="Roberts R.J."/>
        </authorList>
    </citation>
    <scope>NUCLEOTIDE SEQUENCE [LARGE SCALE GENOMIC DNA]</scope>
    <source>
        <strain evidence="8">D-401</strain>
    </source>
</reference>
<evidence type="ECO:0000256" key="1">
    <source>
        <dbReference type="ARBA" id="ARBA00004418"/>
    </source>
</evidence>
<dbReference type="AlphaFoldDB" id="A0A2N9YAF9"/>
<dbReference type="PANTHER" id="PTHR30222">
    <property type="entry name" value="SPERMIDINE/PUTRESCINE-BINDING PERIPLASMIC PROTEIN"/>
    <property type="match status" value="1"/>
</dbReference>
<dbReference type="SUPFAM" id="SSF53850">
    <property type="entry name" value="Periplasmic binding protein-like II"/>
    <property type="match status" value="1"/>
</dbReference>
<dbReference type="PRINTS" id="PR00909">
    <property type="entry name" value="SPERMDNBNDNG"/>
</dbReference>
<evidence type="ECO:0000256" key="2">
    <source>
        <dbReference type="ARBA" id="ARBA00008520"/>
    </source>
</evidence>
<dbReference type="GO" id="GO:0042597">
    <property type="term" value="C:periplasmic space"/>
    <property type="evidence" value="ECO:0007669"/>
    <property type="project" value="UniProtKB-SubCell"/>
</dbReference>
<proteinExistence type="inferred from homology"/>
<evidence type="ECO:0000313" key="7">
    <source>
        <dbReference type="EMBL" id="AUI67448.1"/>
    </source>
</evidence>
<dbReference type="RefSeq" id="WP_062149776.1">
    <property type="nucleotide sequence ID" value="NZ_CP012373.2"/>
</dbReference>
<accession>A0A2N9YAF9</accession>
<dbReference type="InterPro" id="IPR001188">
    <property type="entry name" value="Sperm_putr-bd"/>
</dbReference>
<dbReference type="GO" id="GO:0019808">
    <property type="term" value="F:polyamine binding"/>
    <property type="evidence" value="ECO:0007669"/>
    <property type="project" value="InterPro"/>
</dbReference>
<comment type="similarity">
    <text evidence="2">Belongs to the bacterial solute-binding protein 1 family.</text>
</comment>
<dbReference type="Pfam" id="PF13343">
    <property type="entry name" value="SBP_bac_6"/>
    <property type="match status" value="1"/>
</dbReference>
<keyword evidence="5" id="KW-0574">Periplasm</keyword>
<keyword evidence="8" id="KW-1185">Reference proteome</keyword>
<evidence type="ECO:0000256" key="4">
    <source>
        <dbReference type="ARBA" id="ARBA00022729"/>
    </source>
</evidence>
<dbReference type="GO" id="GO:0055085">
    <property type="term" value="P:transmembrane transport"/>
    <property type="evidence" value="ECO:0007669"/>
    <property type="project" value="InterPro"/>
</dbReference>
<dbReference type="Proteomes" id="UP000234271">
    <property type="component" value="Chromosome"/>
</dbReference>
<dbReference type="PROSITE" id="PS01037">
    <property type="entry name" value="SBP_BACTERIAL_1"/>
    <property type="match status" value="1"/>
</dbReference>
<comment type="subcellular location">
    <subcellularLocation>
        <location evidence="1">Periplasm</location>
    </subcellularLocation>
</comment>
<dbReference type="STRING" id="288004.AL038_04780"/>
<organism evidence="7 8">
    <name type="scientific">Beggiatoa leptomitoformis</name>
    <dbReference type="NCBI Taxonomy" id="288004"/>
    <lineage>
        <taxon>Bacteria</taxon>
        <taxon>Pseudomonadati</taxon>
        <taxon>Pseudomonadota</taxon>
        <taxon>Gammaproteobacteria</taxon>
        <taxon>Thiotrichales</taxon>
        <taxon>Thiotrichaceae</taxon>
        <taxon>Beggiatoa</taxon>
    </lineage>
</organism>
<protein>
    <submittedName>
        <fullName evidence="7">Extracellular solute-binding protein</fullName>
    </submittedName>
</protein>
<feature type="signal peptide" evidence="6">
    <location>
        <begin position="1"/>
        <end position="24"/>
    </location>
</feature>
<dbReference type="EMBL" id="CP018889">
    <property type="protein sequence ID" value="AUI67448.1"/>
    <property type="molecule type" value="Genomic_DNA"/>
</dbReference>
<evidence type="ECO:0000256" key="5">
    <source>
        <dbReference type="ARBA" id="ARBA00022764"/>
    </source>
</evidence>
<dbReference type="PANTHER" id="PTHR30222:SF17">
    <property type="entry name" value="SPERMIDINE_PUTRESCINE-BINDING PERIPLASMIC PROTEIN"/>
    <property type="match status" value="1"/>
</dbReference>
<dbReference type="InterPro" id="IPR006061">
    <property type="entry name" value="SBP_1_CS"/>
</dbReference>
<keyword evidence="3" id="KW-0813">Transport</keyword>
<dbReference type="OrthoDB" id="9769319at2"/>
<name>A0A2N9YAF9_9GAMM</name>
<dbReference type="KEGG" id="blep:AL038_04780"/>
<gene>
    <name evidence="7" type="ORF">BLE401_01215</name>
</gene>
<dbReference type="Gene3D" id="3.40.190.10">
    <property type="entry name" value="Periplasmic binding protein-like II"/>
    <property type="match status" value="2"/>
</dbReference>
<evidence type="ECO:0000256" key="6">
    <source>
        <dbReference type="SAM" id="SignalP"/>
    </source>
</evidence>
<dbReference type="GO" id="GO:0015846">
    <property type="term" value="P:polyamine transport"/>
    <property type="evidence" value="ECO:0007669"/>
    <property type="project" value="InterPro"/>
</dbReference>